<reference evidence="1" key="2">
    <citation type="journal article" date="2014" name="ISME J.">
        <title>Microbial stratification in low pH oxic and suboxic macroscopic growths along an acid mine drainage.</title>
        <authorList>
            <person name="Mendez-Garcia C."/>
            <person name="Mesa V."/>
            <person name="Sprenger R.R."/>
            <person name="Richter M."/>
            <person name="Diez M.S."/>
            <person name="Solano J."/>
            <person name="Bargiela R."/>
            <person name="Golyshina O.V."/>
            <person name="Manteca A."/>
            <person name="Ramos J.L."/>
            <person name="Gallego J.R."/>
            <person name="Llorente I."/>
            <person name="Martins Dos Santos V.A."/>
            <person name="Jensen O.N."/>
            <person name="Pelaez A.I."/>
            <person name="Sanchez J."/>
            <person name="Ferrer M."/>
        </authorList>
    </citation>
    <scope>NUCLEOTIDE SEQUENCE</scope>
</reference>
<proteinExistence type="predicted"/>
<evidence type="ECO:0000313" key="1">
    <source>
        <dbReference type="EMBL" id="EQD54721.1"/>
    </source>
</evidence>
<feature type="non-terminal residue" evidence="1">
    <location>
        <position position="313"/>
    </location>
</feature>
<protein>
    <submittedName>
        <fullName evidence="1">Extracellular solute-binding protein</fullName>
    </submittedName>
</protein>
<dbReference type="AlphaFoldDB" id="T1A2E9"/>
<organism evidence="1">
    <name type="scientific">mine drainage metagenome</name>
    <dbReference type="NCBI Taxonomy" id="410659"/>
    <lineage>
        <taxon>unclassified sequences</taxon>
        <taxon>metagenomes</taxon>
        <taxon>ecological metagenomes</taxon>
    </lineage>
</organism>
<dbReference type="EMBL" id="AUZY01006330">
    <property type="protein sequence ID" value="EQD54721.1"/>
    <property type="molecule type" value="Genomic_DNA"/>
</dbReference>
<gene>
    <name evidence="1" type="ORF">B1B_09541</name>
</gene>
<sequence>MYSTHTPTLLALTSQGKVQYTTFPTQSIFFFAFDMNVSISGLLGILPSGDIVNVPSTFFSDVAVRQMMVHAWPYATYQNTIATVDGVQYGFQYGGVIPQFMGNYYPTNISWPSGNPITNPSVVGSAAWWWAQGTNLSSPYFSKLLAACTSANPCIYPIIGQLGNPGLDDALTLYISEIEQITGGAVQPYSYDITFTDAVVYSVSSEPGHSPVNLFTLGWIPDYPDPSNNFAAMYQPNATYTTGTALYQAWSLPAFNNASCGYSDYSSWAALSHWANIGYLPQDCQGVAYQTLSAWSITALHEPDLTQRTLDYN</sequence>
<comment type="caution">
    <text evidence="1">The sequence shown here is derived from an EMBL/GenBank/DDBJ whole genome shotgun (WGS) entry which is preliminary data.</text>
</comment>
<name>T1A2E9_9ZZZZ</name>
<dbReference type="SUPFAM" id="SSF53850">
    <property type="entry name" value="Periplasmic binding protein-like II"/>
    <property type="match status" value="1"/>
</dbReference>
<accession>T1A2E9</accession>
<reference evidence="1" key="1">
    <citation type="submission" date="2013-08" db="EMBL/GenBank/DDBJ databases">
        <authorList>
            <person name="Mendez C."/>
            <person name="Richter M."/>
            <person name="Ferrer M."/>
            <person name="Sanchez J."/>
        </authorList>
    </citation>
    <scope>NUCLEOTIDE SEQUENCE</scope>
</reference>